<keyword evidence="6" id="KW-0472">Membrane</keyword>
<dbReference type="InterPro" id="IPR015946">
    <property type="entry name" value="KH_dom-like_a/b"/>
</dbReference>
<keyword evidence="6" id="KW-0690">Ribosome biogenesis</keyword>
<dbReference type="OrthoDB" id="9805918at2"/>
<dbReference type="InterPro" id="IPR006073">
    <property type="entry name" value="GTP-bd"/>
</dbReference>
<name>A0A1P8UHJ7_9GAMM</name>
<feature type="domain" description="Era-type G" evidence="10">
    <location>
        <begin position="7"/>
        <end position="176"/>
    </location>
</feature>
<dbReference type="KEGG" id="afy:BW247_09565"/>
<evidence type="ECO:0000256" key="5">
    <source>
        <dbReference type="ARBA" id="ARBA00023134"/>
    </source>
</evidence>
<dbReference type="EMBL" id="CP019434">
    <property type="protein sequence ID" value="APZ43315.1"/>
    <property type="molecule type" value="Genomic_DNA"/>
</dbReference>
<dbReference type="NCBIfam" id="TIGR00436">
    <property type="entry name" value="era"/>
    <property type="match status" value="1"/>
</dbReference>
<evidence type="ECO:0000313" key="12">
    <source>
        <dbReference type="Proteomes" id="UP000243807"/>
    </source>
</evidence>
<dbReference type="SUPFAM" id="SSF52540">
    <property type="entry name" value="P-loop containing nucleoside triphosphate hydrolases"/>
    <property type="match status" value="1"/>
</dbReference>
<feature type="region of interest" description="G5" evidence="7">
    <location>
        <begin position="155"/>
        <end position="157"/>
    </location>
</feature>
<dbReference type="Proteomes" id="UP000243807">
    <property type="component" value="Chromosome"/>
</dbReference>
<evidence type="ECO:0000259" key="9">
    <source>
        <dbReference type="PROSITE" id="PS50823"/>
    </source>
</evidence>
<gene>
    <name evidence="6" type="primary">era</name>
    <name evidence="11" type="ORF">BW247_09565</name>
</gene>
<organism evidence="11 12">
    <name type="scientific">Acidihalobacter ferrooxydans</name>
    <dbReference type="NCBI Taxonomy" id="1765967"/>
    <lineage>
        <taxon>Bacteria</taxon>
        <taxon>Pseudomonadati</taxon>
        <taxon>Pseudomonadota</taxon>
        <taxon>Gammaproteobacteria</taxon>
        <taxon>Chromatiales</taxon>
        <taxon>Ectothiorhodospiraceae</taxon>
        <taxon>Acidihalobacter</taxon>
    </lineage>
</organism>
<evidence type="ECO:0000256" key="7">
    <source>
        <dbReference type="PROSITE-ProRule" id="PRU01050"/>
    </source>
</evidence>
<evidence type="ECO:0000256" key="1">
    <source>
        <dbReference type="ARBA" id="ARBA00007921"/>
    </source>
</evidence>
<dbReference type="HAMAP" id="MF_00367">
    <property type="entry name" value="GTPase_Era"/>
    <property type="match status" value="1"/>
</dbReference>
<dbReference type="CDD" id="cd22534">
    <property type="entry name" value="KH-II_Era"/>
    <property type="match status" value="1"/>
</dbReference>
<dbReference type="PROSITE" id="PS51713">
    <property type="entry name" value="G_ERA"/>
    <property type="match status" value="1"/>
</dbReference>
<feature type="binding site" evidence="6">
    <location>
        <begin position="15"/>
        <end position="22"/>
    </location>
    <ligand>
        <name>GTP</name>
        <dbReference type="ChEBI" id="CHEBI:37565"/>
    </ligand>
</feature>
<reference evidence="11 12" key="1">
    <citation type="submission" date="2017-01" db="EMBL/GenBank/DDBJ databases">
        <title>Draft sequence of Acidihalobacter ferrooxidans strain DSM 14175 (strain V8).</title>
        <authorList>
            <person name="Khaleque H.N."/>
            <person name="Ramsay J.P."/>
            <person name="Murphy R.J.T."/>
            <person name="Kaksonen A.H."/>
            <person name="Boxall N.J."/>
            <person name="Watkin E.L.J."/>
        </authorList>
    </citation>
    <scope>NUCLEOTIDE SEQUENCE [LARGE SCALE GENOMIC DNA]</scope>
    <source>
        <strain evidence="11 12">V8</strain>
    </source>
</reference>
<dbReference type="PANTHER" id="PTHR42698:SF1">
    <property type="entry name" value="GTPASE ERA, MITOCHONDRIAL"/>
    <property type="match status" value="1"/>
</dbReference>
<dbReference type="InterPro" id="IPR004044">
    <property type="entry name" value="KH_dom_type_2"/>
</dbReference>
<dbReference type="NCBIfam" id="TIGR00231">
    <property type="entry name" value="small_GTP"/>
    <property type="match status" value="1"/>
</dbReference>
<sequence>MTDMARRGGSVAIVGRPNVGKSTLLNRLLGQKLSITADKPQTTRHRILGVVEQPGGQLALLDTPGIHRMRGARALNHALNRAALGAVIEADVVWFMIAAGQWDEAEDRILASLVREARPVMLLVNKIDRLKRREDLLPFLQSIAVKYEFVEIFPISALKGDNAQRLVEHTLAHLPEGGARYPQDQLTDRSLRFISAEFIREQIMRSLGEEVPYAAAVTIEQFEESPTLVRIIATVWVERDGQKAILIGKGGTRLKTIGSAARQSLEALVERKVFLQLWVKVRAGWQDDPRFLHSLELDDLK</sequence>
<dbReference type="PANTHER" id="PTHR42698">
    <property type="entry name" value="GTPASE ERA"/>
    <property type="match status" value="1"/>
</dbReference>
<comment type="subunit">
    <text evidence="6">Monomer.</text>
</comment>
<dbReference type="InterPro" id="IPR030388">
    <property type="entry name" value="G_ERA_dom"/>
</dbReference>
<dbReference type="SUPFAM" id="SSF54814">
    <property type="entry name" value="Prokaryotic type KH domain (KH-domain type II)"/>
    <property type="match status" value="1"/>
</dbReference>
<dbReference type="NCBIfam" id="NF000908">
    <property type="entry name" value="PRK00089.1"/>
    <property type="match status" value="1"/>
</dbReference>
<keyword evidence="12" id="KW-1185">Reference proteome</keyword>
<keyword evidence="6" id="KW-0699">rRNA-binding</keyword>
<evidence type="ECO:0000259" key="10">
    <source>
        <dbReference type="PROSITE" id="PS51713"/>
    </source>
</evidence>
<dbReference type="InterPro" id="IPR005662">
    <property type="entry name" value="GTPase_Era-like"/>
</dbReference>
<comment type="similarity">
    <text evidence="1 6 7 8">Belongs to the TRAFAC class TrmE-Era-EngA-EngB-Septin-like GTPase superfamily. Era GTPase family.</text>
</comment>
<dbReference type="GO" id="GO:0070181">
    <property type="term" value="F:small ribosomal subunit rRNA binding"/>
    <property type="evidence" value="ECO:0007669"/>
    <property type="project" value="UniProtKB-UniRule"/>
</dbReference>
<feature type="region of interest" description="G3" evidence="7">
    <location>
        <begin position="62"/>
        <end position="65"/>
    </location>
</feature>
<dbReference type="PROSITE" id="PS50823">
    <property type="entry name" value="KH_TYPE_2"/>
    <property type="match status" value="1"/>
</dbReference>
<dbReference type="GO" id="GO:0000028">
    <property type="term" value="P:ribosomal small subunit assembly"/>
    <property type="evidence" value="ECO:0007669"/>
    <property type="project" value="TreeGrafter"/>
</dbReference>
<keyword evidence="6" id="KW-1003">Cell membrane</keyword>
<dbReference type="Pfam" id="PF01926">
    <property type="entry name" value="MMR_HSR1"/>
    <property type="match status" value="1"/>
</dbReference>
<dbReference type="GO" id="GO:0043024">
    <property type="term" value="F:ribosomal small subunit binding"/>
    <property type="evidence" value="ECO:0007669"/>
    <property type="project" value="TreeGrafter"/>
</dbReference>
<proteinExistence type="inferred from homology"/>
<dbReference type="GO" id="GO:0003924">
    <property type="term" value="F:GTPase activity"/>
    <property type="evidence" value="ECO:0007669"/>
    <property type="project" value="UniProtKB-UniRule"/>
</dbReference>
<dbReference type="GO" id="GO:0005886">
    <property type="term" value="C:plasma membrane"/>
    <property type="evidence" value="ECO:0007669"/>
    <property type="project" value="UniProtKB-SubCell"/>
</dbReference>
<comment type="subcellular location">
    <subcellularLocation>
        <location evidence="6">Cytoplasm</location>
    </subcellularLocation>
    <subcellularLocation>
        <location evidence="6">Cell membrane</location>
        <topology evidence="6">Peripheral membrane protein</topology>
    </subcellularLocation>
</comment>
<feature type="binding site" evidence="6">
    <location>
        <begin position="125"/>
        <end position="128"/>
    </location>
    <ligand>
        <name>GTP</name>
        <dbReference type="ChEBI" id="CHEBI:37565"/>
    </ligand>
</feature>
<dbReference type="InterPro" id="IPR009019">
    <property type="entry name" value="KH_sf_prok-type"/>
</dbReference>
<keyword evidence="4 6" id="KW-0694">RNA-binding</keyword>
<dbReference type="PRINTS" id="PR00326">
    <property type="entry name" value="GTP1OBG"/>
</dbReference>
<accession>A0A1P8UHJ7</accession>
<dbReference type="GO" id="GO:0005525">
    <property type="term" value="F:GTP binding"/>
    <property type="evidence" value="ECO:0007669"/>
    <property type="project" value="UniProtKB-UniRule"/>
</dbReference>
<dbReference type="GO" id="GO:0005829">
    <property type="term" value="C:cytosol"/>
    <property type="evidence" value="ECO:0007669"/>
    <property type="project" value="TreeGrafter"/>
</dbReference>
<evidence type="ECO:0000313" key="11">
    <source>
        <dbReference type="EMBL" id="APZ43315.1"/>
    </source>
</evidence>
<dbReference type="STRING" id="1765967.BW247_09565"/>
<evidence type="ECO:0000256" key="8">
    <source>
        <dbReference type="RuleBase" id="RU003761"/>
    </source>
</evidence>
<evidence type="ECO:0000256" key="6">
    <source>
        <dbReference type="HAMAP-Rule" id="MF_00367"/>
    </source>
</evidence>
<feature type="region of interest" description="G2" evidence="7">
    <location>
        <begin position="41"/>
        <end position="45"/>
    </location>
</feature>
<feature type="region of interest" description="G1" evidence="7">
    <location>
        <begin position="15"/>
        <end position="22"/>
    </location>
</feature>
<dbReference type="InterPro" id="IPR005225">
    <property type="entry name" value="Small_GTP-bd"/>
</dbReference>
<feature type="binding site" evidence="6">
    <location>
        <begin position="62"/>
        <end position="66"/>
    </location>
    <ligand>
        <name>GTP</name>
        <dbReference type="ChEBI" id="CHEBI:37565"/>
    </ligand>
</feature>
<keyword evidence="5 6" id="KW-0342">GTP-binding</keyword>
<dbReference type="Pfam" id="PF07650">
    <property type="entry name" value="KH_2"/>
    <property type="match status" value="1"/>
</dbReference>
<evidence type="ECO:0000256" key="3">
    <source>
        <dbReference type="ARBA" id="ARBA00022741"/>
    </source>
</evidence>
<dbReference type="Gene3D" id="3.30.300.20">
    <property type="match status" value="1"/>
</dbReference>
<dbReference type="InterPro" id="IPR027417">
    <property type="entry name" value="P-loop_NTPase"/>
</dbReference>
<evidence type="ECO:0000256" key="4">
    <source>
        <dbReference type="ARBA" id="ARBA00022884"/>
    </source>
</evidence>
<feature type="domain" description="KH type-2" evidence="9">
    <location>
        <begin position="199"/>
        <end position="283"/>
    </location>
</feature>
<evidence type="ECO:0000256" key="2">
    <source>
        <dbReference type="ARBA" id="ARBA00020484"/>
    </source>
</evidence>
<keyword evidence="6" id="KW-0963">Cytoplasm</keyword>
<dbReference type="CDD" id="cd04163">
    <property type="entry name" value="Era"/>
    <property type="match status" value="1"/>
</dbReference>
<dbReference type="RefSeq" id="WP_076836956.1">
    <property type="nucleotide sequence ID" value="NZ_CP019434.1"/>
</dbReference>
<comment type="function">
    <text evidence="6">An essential GTPase that binds both GDP and GTP, with rapid nucleotide exchange. Plays a role in 16S rRNA processing and 30S ribosomal subunit biogenesis and possibly also in cell cycle regulation and energy metabolism.</text>
</comment>
<dbReference type="Gene3D" id="3.40.50.300">
    <property type="entry name" value="P-loop containing nucleotide triphosphate hydrolases"/>
    <property type="match status" value="1"/>
</dbReference>
<protein>
    <recommendedName>
        <fullName evidence="2 6">GTPase Era</fullName>
    </recommendedName>
</protein>
<dbReference type="AlphaFoldDB" id="A0A1P8UHJ7"/>
<feature type="region of interest" description="G4" evidence="7">
    <location>
        <begin position="125"/>
        <end position="128"/>
    </location>
</feature>
<keyword evidence="3 6" id="KW-0547">Nucleotide-binding</keyword>